<evidence type="ECO:0000313" key="3">
    <source>
        <dbReference type="Proteomes" id="UP000193465"/>
    </source>
</evidence>
<organism evidence="2 3">
    <name type="scientific">Mycolicibacter engbaekii</name>
    <dbReference type="NCBI Taxonomy" id="188915"/>
    <lineage>
        <taxon>Bacteria</taxon>
        <taxon>Bacillati</taxon>
        <taxon>Actinomycetota</taxon>
        <taxon>Actinomycetes</taxon>
        <taxon>Mycobacteriales</taxon>
        <taxon>Mycobacteriaceae</taxon>
        <taxon>Mycolicibacter</taxon>
    </lineage>
</organism>
<dbReference type="RefSeq" id="WP_085127528.1">
    <property type="nucleotide sequence ID" value="NZ_LQOT01000017.1"/>
</dbReference>
<dbReference type="Gene3D" id="3.20.180.10">
    <property type="entry name" value="PNP-oxidase-like"/>
    <property type="match status" value="1"/>
</dbReference>
<dbReference type="InterPro" id="IPR019595">
    <property type="entry name" value="DUF2470"/>
</dbReference>
<sequence>MRTTAVATVPTSAERIRSACIRGQALLAIADRADTAPVTAPVCHLMSDGNVVVAVPVGDPVTDAAAGSGVPAMLELTDHAPLRLRERVRALAWIRGLLRPVPSHEIPAVLDRIAAVAPDPALLQVVSPRSAGQFRDTSGPDGHDSEITYTLLRLSPESAVLADSTGAEAVDVRDLLAARPDPFCAIEAHWLQHLDSAHPEMVARLAAAKLPPQLRRGQVRPLAVDRYGIWLRVEAHDEDRDVRLAFPRPVADVSSLNRAVRALLGCPFLNGLPPRRPPR</sequence>
<name>A0A1X1U0C5_9MYCO</name>
<dbReference type="SUPFAM" id="SSF50475">
    <property type="entry name" value="FMN-binding split barrel"/>
    <property type="match status" value="1"/>
</dbReference>
<dbReference type="Pfam" id="PF10615">
    <property type="entry name" value="DUF2470"/>
    <property type="match status" value="1"/>
</dbReference>
<dbReference type="STRING" id="188915.AWC02_04620"/>
<proteinExistence type="predicted"/>
<protein>
    <submittedName>
        <fullName evidence="2">Prephenate dehydratase</fullName>
    </submittedName>
</protein>
<dbReference type="Proteomes" id="UP000193465">
    <property type="component" value="Unassembled WGS sequence"/>
</dbReference>
<keyword evidence="3" id="KW-1185">Reference proteome</keyword>
<dbReference type="InterPro" id="IPR037119">
    <property type="entry name" value="Haem_oxidase_HugZ-like_sf"/>
</dbReference>
<comment type="caution">
    <text evidence="2">The sequence shown here is derived from an EMBL/GenBank/DDBJ whole genome shotgun (WGS) entry which is preliminary data.</text>
</comment>
<evidence type="ECO:0000259" key="1">
    <source>
        <dbReference type="Pfam" id="PF10615"/>
    </source>
</evidence>
<gene>
    <name evidence="2" type="ORF">AWC02_04620</name>
</gene>
<feature type="domain" description="DUF2470" evidence="1">
    <location>
        <begin position="188"/>
        <end position="260"/>
    </location>
</feature>
<dbReference type="EMBL" id="LQOT01000017">
    <property type="protein sequence ID" value="ORV50290.1"/>
    <property type="molecule type" value="Genomic_DNA"/>
</dbReference>
<dbReference type="AlphaFoldDB" id="A0A1X1U0C5"/>
<accession>A0A1X1U0C5</accession>
<reference evidence="2 3" key="1">
    <citation type="submission" date="2016-01" db="EMBL/GenBank/DDBJ databases">
        <title>The new phylogeny of the genus Mycobacterium.</title>
        <authorList>
            <person name="Tarcisio F."/>
            <person name="Conor M."/>
            <person name="Antonella G."/>
            <person name="Elisabetta G."/>
            <person name="Giulia F.S."/>
            <person name="Sara T."/>
            <person name="Anna F."/>
            <person name="Clotilde B."/>
            <person name="Roberto B."/>
            <person name="Veronica D.S."/>
            <person name="Fabio R."/>
            <person name="Monica P."/>
            <person name="Olivier J."/>
            <person name="Enrico T."/>
            <person name="Nicola S."/>
        </authorList>
    </citation>
    <scope>NUCLEOTIDE SEQUENCE [LARGE SCALE GENOMIC DNA]</scope>
    <source>
        <strain evidence="2 3">ATCC 27353</strain>
    </source>
</reference>
<evidence type="ECO:0000313" key="2">
    <source>
        <dbReference type="EMBL" id="ORV50290.1"/>
    </source>
</evidence>